<dbReference type="PANTHER" id="PTHR32494">
    <property type="entry name" value="ALLANTOATE DEIMINASE-RELATED"/>
    <property type="match status" value="1"/>
</dbReference>
<dbReference type="Gene3D" id="3.30.70.360">
    <property type="match status" value="1"/>
</dbReference>
<evidence type="ECO:0000256" key="2">
    <source>
        <dbReference type="ARBA" id="ARBA00022801"/>
    </source>
</evidence>
<comment type="similarity">
    <text evidence="1">Belongs to the peptidase M20 family.</text>
</comment>
<accession>A0A8G2EVG6</accession>
<sequence>MARNSIAIDGARFWSTIEASAEIGKGPRGGLARLTLSPADGEVRDLFAEWCTDAGYALTVDKLGNMFARRRGTHDNLPPVVIGSHLDTQAAGGRFDGIVGVLAGLEILRALDDQGIETRRPIEVVNWTNEEGGRFPPPMLCSGVFAGIHELDWALERADEDGTTVADALTAIGYAGDAPVGGRAFDSYFEIHIEQGPALYEAGVKLGLVTGTYVARGMRIEVTGVNAHSGPTPMDRRRNAIVGAASVALEVDRIGLKYADREAKSTVARLEAWPNKPGIISDRATLFVDFRSPDRELTETMEAEIRHALVDCAQRSRTDIAVGDAWSFNTPVFDAELQDLIRGAAAGQGVELMELRSQAGHDAYNIAKIAPSVLIFTPCDEGISHNEAENTCLEDQLPGIQVLAEAVVARANR</sequence>
<dbReference type="CDD" id="cd03884">
    <property type="entry name" value="M20_bAS"/>
    <property type="match status" value="1"/>
</dbReference>
<protein>
    <submittedName>
        <fullName evidence="4">N-carbamoyl-L-amino-acid hydrolase</fullName>
    </submittedName>
</protein>
<dbReference type="AlphaFoldDB" id="A0A8G2EVG6"/>
<comment type="caution">
    <text evidence="4">The sequence shown here is derived from an EMBL/GenBank/DDBJ whole genome shotgun (WGS) entry which is preliminary data.</text>
</comment>
<dbReference type="GO" id="GO:0016813">
    <property type="term" value="F:hydrolase activity, acting on carbon-nitrogen (but not peptide) bonds, in linear amidines"/>
    <property type="evidence" value="ECO:0007669"/>
    <property type="project" value="InterPro"/>
</dbReference>
<dbReference type="PANTHER" id="PTHR32494:SF5">
    <property type="entry name" value="ALLANTOATE AMIDOHYDROLASE"/>
    <property type="match status" value="1"/>
</dbReference>
<dbReference type="NCBIfam" id="TIGR01879">
    <property type="entry name" value="hydantase"/>
    <property type="match status" value="1"/>
</dbReference>
<keyword evidence="3" id="KW-0479">Metal-binding</keyword>
<dbReference type="Gene3D" id="3.40.630.10">
    <property type="entry name" value="Zn peptidases"/>
    <property type="match status" value="1"/>
</dbReference>
<dbReference type="InterPro" id="IPR010158">
    <property type="entry name" value="Amidase_Cbmase"/>
</dbReference>
<dbReference type="OrthoDB" id="9808195at2"/>
<gene>
    <name evidence="4" type="ORF">SAMN05660686_02537</name>
</gene>
<dbReference type="NCBIfam" id="NF006769">
    <property type="entry name" value="PRK09290.1-3"/>
    <property type="match status" value="1"/>
</dbReference>
<evidence type="ECO:0000256" key="3">
    <source>
        <dbReference type="PIRSR" id="PIRSR001235-1"/>
    </source>
</evidence>
<keyword evidence="2 4" id="KW-0378">Hydrolase</keyword>
<reference evidence="4 5" key="1">
    <citation type="submission" date="2016-10" db="EMBL/GenBank/DDBJ databases">
        <authorList>
            <person name="Varghese N."/>
            <person name="Submissions S."/>
        </authorList>
    </citation>
    <scope>NUCLEOTIDE SEQUENCE [LARGE SCALE GENOMIC DNA]</scope>
    <source>
        <strain evidence="4 5">DSM 18839</strain>
    </source>
</reference>
<dbReference type="InterPro" id="IPR036264">
    <property type="entry name" value="Bact_exopeptidase_dim_dom"/>
</dbReference>
<dbReference type="RefSeq" id="WP_093150786.1">
    <property type="nucleotide sequence ID" value="NZ_FNBW01000007.1"/>
</dbReference>
<evidence type="ECO:0000313" key="5">
    <source>
        <dbReference type="Proteomes" id="UP000198615"/>
    </source>
</evidence>
<dbReference type="EMBL" id="FNBW01000007">
    <property type="protein sequence ID" value="SDF84994.1"/>
    <property type="molecule type" value="Genomic_DNA"/>
</dbReference>
<keyword evidence="3" id="KW-0862">Zinc</keyword>
<dbReference type="InterPro" id="IPR002933">
    <property type="entry name" value="Peptidase_M20"/>
</dbReference>
<dbReference type="SUPFAM" id="SSF53187">
    <property type="entry name" value="Zn-dependent exopeptidases"/>
    <property type="match status" value="1"/>
</dbReference>
<dbReference type="GO" id="GO:0046872">
    <property type="term" value="F:metal ion binding"/>
    <property type="evidence" value="ECO:0007669"/>
    <property type="project" value="UniProtKB-KW"/>
</dbReference>
<dbReference type="SUPFAM" id="SSF55031">
    <property type="entry name" value="Bacterial exopeptidase dimerisation domain"/>
    <property type="match status" value="1"/>
</dbReference>
<keyword evidence="5" id="KW-1185">Reference proteome</keyword>
<evidence type="ECO:0000256" key="1">
    <source>
        <dbReference type="ARBA" id="ARBA00006153"/>
    </source>
</evidence>
<dbReference type="Pfam" id="PF01546">
    <property type="entry name" value="Peptidase_M20"/>
    <property type="match status" value="1"/>
</dbReference>
<evidence type="ECO:0000313" key="4">
    <source>
        <dbReference type="EMBL" id="SDF84994.1"/>
    </source>
</evidence>
<feature type="binding site" evidence="3">
    <location>
        <position position="96"/>
    </location>
    <ligand>
        <name>Zn(2+)</name>
        <dbReference type="ChEBI" id="CHEBI:29105"/>
        <label>1</label>
    </ligand>
</feature>
<feature type="binding site" evidence="3">
    <location>
        <position position="96"/>
    </location>
    <ligand>
        <name>Zn(2+)</name>
        <dbReference type="ChEBI" id="CHEBI:29105"/>
        <label>2</label>
    </ligand>
</feature>
<comment type="cofactor">
    <cofactor evidence="3">
        <name>Zn(2+)</name>
        <dbReference type="ChEBI" id="CHEBI:29105"/>
    </cofactor>
    <text evidence="3">Binds 2 Zn(2+) ions per subunit.</text>
</comment>
<dbReference type="PIRSF" id="PIRSF001235">
    <property type="entry name" value="Amidase_carbamoylase"/>
    <property type="match status" value="1"/>
</dbReference>
<proteinExistence type="inferred from homology"/>
<dbReference type="Proteomes" id="UP000198615">
    <property type="component" value="Unassembled WGS sequence"/>
</dbReference>
<feature type="binding site" evidence="3">
    <location>
        <position position="85"/>
    </location>
    <ligand>
        <name>Zn(2+)</name>
        <dbReference type="ChEBI" id="CHEBI:29105"/>
        <label>1</label>
    </ligand>
</feature>
<feature type="binding site" evidence="3">
    <location>
        <position position="192"/>
    </location>
    <ligand>
        <name>Zn(2+)</name>
        <dbReference type="ChEBI" id="CHEBI:29105"/>
        <label>1</label>
    </ligand>
</feature>
<organism evidence="4 5">
    <name type="scientific">Thalassobaculum litoreum DSM 18839</name>
    <dbReference type="NCBI Taxonomy" id="1123362"/>
    <lineage>
        <taxon>Bacteria</taxon>
        <taxon>Pseudomonadati</taxon>
        <taxon>Pseudomonadota</taxon>
        <taxon>Alphaproteobacteria</taxon>
        <taxon>Rhodospirillales</taxon>
        <taxon>Thalassobaculaceae</taxon>
        <taxon>Thalassobaculum</taxon>
    </lineage>
</organism>
<name>A0A8G2EVG6_9PROT</name>
<feature type="binding site" evidence="3">
    <location>
        <position position="131"/>
    </location>
    <ligand>
        <name>Zn(2+)</name>
        <dbReference type="ChEBI" id="CHEBI:29105"/>
        <label>2</label>
    </ligand>
</feature>
<feature type="binding site" evidence="3">
    <location>
        <position position="385"/>
    </location>
    <ligand>
        <name>Zn(2+)</name>
        <dbReference type="ChEBI" id="CHEBI:29105"/>
        <label>2</label>
    </ligand>
</feature>